<reference evidence="2 3" key="1">
    <citation type="submission" date="2024-01" db="EMBL/GenBank/DDBJ databases">
        <title>Comparative genomics of Cryptococcus and Kwoniella reveals pathogenesis evolution and contrasting modes of karyotype evolution via chromosome fusion or intercentromeric recombination.</title>
        <authorList>
            <person name="Coelho M.A."/>
            <person name="David-Palma M."/>
            <person name="Shea T."/>
            <person name="Bowers K."/>
            <person name="McGinley-Smith S."/>
            <person name="Mohammad A.W."/>
            <person name="Gnirke A."/>
            <person name="Yurkov A.M."/>
            <person name="Nowrousian M."/>
            <person name="Sun S."/>
            <person name="Cuomo C.A."/>
            <person name="Heitman J."/>
        </authorList>
    </citation>
    <scope>NUCLEOTIDE SEQUENCE [LARGE SCALE GENOMIC DNA]</scope>
    <source>
        <strain evidence="2">CBS 11374</strain>
    </source>
</reference>
<dbReference type="GeneID" id="87952604"/>
<dbReference type="EMBL" id="CP141881">
    <property type="protein sequence ID" value="WRT63568.1"/>
    <property type="molecule type" value="Genomic_DNA"/>
</dbReference>
<evidence type="ECO:0000313" key="3">
    <source>
        <dbReference type="Proteomes" id="UP001329825"/>
    </source>
</evidence>
<dbReference type="InterPro" id="IPR013718">
    <property type="entry name" value="COQ9_C"/>
</dbReference>
<organism evidence="2 3">
    <name type="scientific">Kwoniella shivajii</name>
    <dbReference type="NCBI Taxonomy" id="564305"/>
    <lineage>
        <taxon>Eukaryota</taxon>
        <taxon>Fungi</taxon>
        <taxon>Dikarya</taxon>
        <taxon>Basidiomycota</taxon>
        <taxon>Agaricomycotina</taxon>
        <taxon>Tremellomycetes</taxon>
        <taxon>Tremellales</taxon>
        <taxon>Cryptococcaceae</taxon>
        <taxon>Kwoniella</taxon>
    </lineage>
</organism>
<name>A0ABZ1CPT0_9TREE</name>
<evidence type="ECO:0000313" key="2">
    <source>
        <dbReference type="EMBL" id="WRT63568.1"/>
    </source>
</evidence>
<gene>
    <name evidence="2" type="ORF">IL334_000473</name>
</gene>
<sequence>MALRSQILNSALPLLTSHSFARPTLIHALRNLKPEVTDPEAVIDTIFGSGSVGASKALVQQWEEGGLEVMRHSVKSGDKDITNVLRRRLEYSSQVGPNLIEAHANLTTPTSSLSLPLPSIPIILTLLSSLRLPTKYIPPLLAASSALSGTKQASTILSKVSQVTGDRIPLITINPLGPLGYAWRIADEALYLTEEKGKVKRGYWNEPTGPGPEWYTKRIGLSLVYLSSESTLLKSYPSSAATPDFNTHLPDALSSLESNLARYKSTIESLERSEENLGDVGGFIDYVAKSWSGLIKSRYF</sequence>
<feature type="domain" description="COQ9 C-terminal" evidence="1">
    <location>
        <begin position="211"/>
        <end position="245"/>
    </location>
</feature>
<proteinExistence type="predicted"/>
<dbReference type="RefSeq" id="XP_062788308.1">
    <property type="nucleotide sequence ID" value="XM_062932257.1"/>
</dbReference>
<accession>A0ABZ1CPT0</accession>
<dbReference type="Pfam" id="PF08511">
    <property type="entry name" value="COQ9"/>
    <property type="match status" value="1"/>
</dbReference>
<dbReference type="Proteomes" id="UP001329825">
    <property type="component" value="Chromosome 1"/>
</dbReference>
<protein>
    <recommendedName>
        <fullName evidence="1">COQ9 C-terminal domain-containing protein</fullName>
    </recommendedName>
</protein>
<evidence type="ECO:0000259" key="1">
    <source>
        <dbReference type="Pfam" id="PF08511"/>
    </source>
</evidence>
<keyword evidence="3" id="KW-1185">Reference proteome</keyword>